<feature type="transmembrane region" description="Helical" evidence="1">
    <location>
        <begin position="180"/>
        <end position="201"/>
    </location>
</feature>
<reference evidence="3" key="1">
    <citation type="submission" date="2016-11" db="UniProtKB">
        <authorList>
            <consortium name="WormBaseParasite"/>
        </authorList>
    </citation>
    <scope>IDENTIFICATION</scope>
</reference>
<dbReference type="PANTHER" id="PTHR47518:SF9">
    <property type="entry name" value="SERPENTINE RECEPTOR, CLASS T"/>
    <property type="match status" value="1"/>
</dbReference>
<feature type="transmembrane region" description="Helical" evidence="1">
    <location>
        <begin position="85"/>
        <end position="104"/>
    </location>
</feature>
<proteinExistence type="predicted"/>
<evidence type="ECO:0000313" key="2">
    <source>
        <dbReference type="Proteomes" id="UP000095287"/>
    </source>
</evidence>
<accession>A0A1I8A1F0</accession>
<feature type="transmembrane region" description="Helical" evidence="1">
    <location>
        <begin position="12"/>
        <end position="32"/>
    </location>
</feature>
<protein>
    <submittedName>
        <fullName evidence="3">Serpentine receptor class gamma</fullName>
    </submittedName>
</protein>
<evidence type="ECO:0000313" key="3">
    <source>
        <dbReference type="WBParaSite" id="L893_g32040.t1"/>
    </source>
</evidence>
<feature type="transmembrane region" description="Helical" evidence="1">
    <location>
        <begin position="213"/>
        <end position="234"/>
    </location>
</feature>
<name>A0A1I8A1F0_9BILA</name>
<organism evidence="2 3">
    <name type="scientific">Steinernema glaseri</name>
    <dbReference type="NCBI Taxonomy" id="37863"/>
    <lineage>
        <taxon>Eukaryota</taxon>
        <taxon>Metazoa</taxon>
        <taxon>Ecdysozoa</taxon>
        <taxon>Nematoda</taxon>
        <taxon>Chromadorea</taxon>
        <taxon>Rhabditida</taxon>
        <taxon>Tylenchina</taxon>
        <taxon>Panagrolaimomorpha</taxon>
        <taxon>Strongyloidoidea</taxon>
        <taxon>Steinernematidae</taxon>
        <taxon>Steinernema</taxon>
    </lineage>
</organism>
<sequence length="265" mass="30829">MDGARNQPAIEYIEILLDVVAPFINVYFLFLLRRPFFHLNLRIMLANFSLSLIALTTTRLVLFFLTRFSNVPFEKSFWLHVVHNGTMFIIMNATIWMALERLLATVLAKVYEKMRLWILTLILCAFVCPSTGSIPGMDGARNQPAIEYIEILLDVVAPFINVYFLFLLRRPFFHLNLRIMLANFSFSLIALTTTRLVLLFLTRFSHIPFEKSFWLHVVHNGTMFIIMNATIWMALERLLATVLARVYEKMRLWILTLILCAFVGA</sequence>
<feature type="transmembrane region" description="Helical" evidence="1">
    <location>
        <begin position="148"/>
        <end position="168"/>
    </location>
</feature>
<dbReference type="Proteomes" id="UP000095287">
    <property type="component" value="Unplaced"/>
</dbReference>
<evidence type="ECO:0000256" key="1">
    <source>
        <dbReference type="SAM" id="Phobius"/>
    </source>
</evidence>
<feature type="transmembrane region" description="Helical" evidence="1">
    <location>
        <begin position="44"/>
        <end position="65"/>
    </location>
</feature>
<dbReference type="PANTHER" id="PTHR47518">
    <property type="entry name" value="SERPENTINE RECEPTOR CLASS EPSILON-13-RELATED"/>
    <property type="match status" value="1"/>
</dbReference>
<keyword evidence="1" id="KW-0812">Transmembrane</keyword>
<dbReference type="InterPro" id="IPR052854">
    <property type="entry name" value="Serpentine_rcpt_epsilon"/>
</dbReference>
<keyword evidence="1" id="KW-0472">Membrane</keyword>
<dbReference type="WBParaSite" id="L893_g32040.t1">
    <property type="protein sequence ID" value="L893_g32040.t1"/>
    <property type="gene ID" value="L893_g32040"/>
</dbReference>
<keyword evidence="1" id="KW-1133">Transmembrane helix</keyword>
<feature type="transmembrane region" description="Helical" evidence="1">
    <location>
        <begin position="116"/>
        <end position="136"/>
    </location>
</feature>
<keyword evidence="2" id="KW-1185">Reference proteome</keyword>
<dbReference type="AlphaFoldDB" id="A0A1I8A1F0"/>